<keyword evidence="1" id="KW-0596">Phosphopantetheine</keyword>
<evidence type="ECO:0000259" key="3">
    <source>
        <dbReference type="Pfam" id="PF00550"/>
    </source>
</evidence>
<dbReference type="OMA" id="PVICEAN"/>
<dbReference type="Gene3D" id="1.10.1200.10">
    <property type="entry name" value="ACP-like"/>
    <property type="match status" value="1"/>
</dbReference>
<dbReference type="InterPro" id="IPR009081">
    <property type="entry name" value="PP-bd_ACP"/>
</dbReference>
<proteinExistence type="predicted"/>
<dbReference type="PANTHER" id="PTHR43439">
    <property type="entry name" value="PHENYLACETATE-COENZYME A LIGASE"/>
    <property type="match status" value="1"/>
</dbReference>
<keyword evidence="2" id="KW-0597">Phosphoprotein</keyword>
<dbReference type="InterPro" id="IPR006162">
    <property type="entry name" value="Ppantetheine_attach_site"/>
</dbReference>
<feature type="domain" description="Thioester reductase (TE)" evidence="4">
    <location>
        <begin position="278"/>
        <end position="524"/>
    </location>
</feature>
<keyword evidence="6" id="KW-1185">Reference proteome</keyword>
<evidence type="ECO:0000313" key="6">
    <source>
        <dbReference type="Proteomes" id="UP000016933"/>
    </source>
</evidence>
<organism evidence="5 6">
    <name type="scientific">Dothistroma septosporum (strain NZE10 / CBS 128990)</name>
    <name type="common">Red band needle blight fungus</name>
    <name type="synonym">Mycosphaerella pini</name>
    <dbReference type="NCBI Taxonomy" id="675120"/>
    <lineage>
        <taxon>Eukaryota</taxon>
        <taxon>Fungi</taxon>
        <taxon>Dikarya</taxon>
        <taxon>Ascomycota</taxon>
        <taxon>Pezizomycotina</taxon>
        <taxon>Dothideomycetes</taxon>
        <taxon>Dothideomycetidae</taxon>
        <taxon>Mycosphaerellales</taxon>
        <taxon>Mycosphaerellaceae</taxon>
        <taxon>Dothistroma</taxon>
    </lineage>
</organism>
<dbReference type="PANTHER" id="PTHR43439:SF2">
    <property type="entry name" value="ENZYME, PUTATIVE (JCVI)-RELATED"/>
    <property type="match status" value="1"/>
</dbReference>
<dbReference type="InterPro" id="IPR036291">
    <property type="entry name" value="NAD(P)-bd_dom_sf"/>
</dbReference>
<dbReference type="AlphaFoldDB" id="M2YJR1"/>
<dbReference type="OrthoDB" id="429813at2759"/>
<dbReference type="STRING" id="675120.M2YJR1"/>
<reference evidence="6" key="1">
    <citation type="journal article" date="2012" name="PLoS Genet.">
        <title>The genomes of the fungal plant pathogens Cladosporium fulvum and Dothistroma septosporum reveal adaptation to different hosts and lifestyles but also signatures of common ancestry.</title>
        <authorList>
            <person name="de Wit P.J.G.M."/>
            <person name="van der Burgt A."/>
            <person name="Oekmen B."/>
            <person name="Stergiopoulos I."/>
            <person name="Abd-Elsalam K.A."/>
            <person name="Aerts A.L."/>
            <person name="Bahkali A.H."/>
            <person name="Beenen H.G."/>
            <person name="Chettri P."/>
            <person name="Cox M.P."/>
            <person name="Datema E."/>
            <person name="de Vries R.P."/>
            <person name="Dhillon B."/>
            <person name="Ganley A.R."/>
            <person name="Griffiths S.A."/>
            <person name="Guo Y."/>
            <person name="Hamelin R.C."/>
            <person name="Henrissat B."/>
            <person name="Kabir M.S."/>
            <person name="Jashni M.K."/>
            <person name="Kema G."/>
            <person name="Klaubauf S."/>
            <person name="Lapidus A."/>
            <person name="Levasseur A."/>
            <person name="Lindquist E."/>
            <person name="Mehrabi R."/>
            <person name="Ohm R.A."/>
            <person name="Owen T.J."/>
            <person name="Salamov A."/>
            <person name="Schwelm A."/>
            <person name="Schijlen E."/>
            <person name="Sun H."/>
            <person name="van den Burg H.A."/>
            <person name="van Ham R.C.H.J."/>
            <person name="Zhang S."/>
            <person name="Goodwin S.B."/>
            <person name="Grigoriev I.V."/>
            <person name="Collemare J."/>
            <person name="Bradshaw R.E."/>
        </authorList>
    </citation>
    <scope>NUCLEOTIDE SEQUENCE [LARGE SCALE GENOMIC DNA]</scope>
    <source>
        <strain evidence="6">NZE10 / CBS 128990</strain>
    </source>
</reference>
<evidence type="ECO:0008006" key="7">
    <source>
        <dbReference type="Google" id="ProtNLM"/>
    </source>
</evidence>
<evidence type="ECO:0000256" key="2">
    <source>
        <dbReference type="ARBA" id="ARBA00022553"/>
    </source>
</evidence>
<gene>
    <name evidence="5" type="ORF">DOTSEDRAFT_75050</name>
</gene>
<evidence type="ECO:0000313" key="5">
    <source>
        <dbReference type="EMBL" id="EME39171.1"/>
    </source>
</evidence>
<dbReference type="Gene3D" id="3.40.50.720">
    <property type="entry name" value="NAD(P)-binding Rossmann-like Domain"/>
    <property type="match status" value="1"/>
</dbReference>
<protein>
    <recommendedName>
        <fullName evidence="7">Carrier domain-containing protein</fullName>
    </recommendedName>
</protein>
<dbReference type="PROSITE" id="PS00012">
    <property type="entry name" value="PHOSPHOPANTETHEINE"/>
    <property type="match status" value="1"/>
</dbReference>
<dbReference type="SUPFAM" id="SSF47336">
    <property type="entry name" value="ACP-like"/>
    <property type="match status" value="1"/>
</dbReference>
<feature type="domain" description="Carrier" evidence="3">
    <location>
        <begin position="155"/>
        <end position="222"/>
    </location>
</feature>
<accession>M2YJR1</accession>
<sequence>MGRNDDVLVLSNGEKLNPVDTEARINGSHPSVTGALVIGQGRFAAGLLLEVQGIDTSNPSEVSELLAEIWPTIDATNRDAPAHGHLSKDFILFTSADKPFSRTPKLSVRRKASIALYEEEINQMYEGYSKGVDNEADSSVRSIDVTSAAGIESFVLETLRSDAGMDLNGKVDDDFFALGMDSLQVMRLTRRIKTALAQKGVTKGMDARLLYNNPTVTCIAQAIMSHVNPTGHETTSNSDDAISKMIQEYGHFDNLSPQTKDTIDPVTRSVDNQSNVILTGSTGSLGCYILLTLLASPKVGQVYCINRAEDAKARQRSSMAQHDPSPSQRQRFEKNVHFLRSTSLGAQYLGLSAREEYQSLKQSNITHIIHNAWPVNFNHALSSFEPHIAGVKRLVEFCAAVPGQPKIIFVSSLSSASRLSSRITVPEGMFHDPSAPSAMGYGQSKYAAEHILNRATEASQGTIPSAILRVGQIAGPVQTPGIWPVQEWVPSLVISSRTVGALPSALGYMDQIDWVPIDLLAASIVELMSNQDFWNSNLNEKHLHSSKVLHITNPSTTPWAELLPSIQAQTGVDKILPLNEWIEAIRQGPDEDSTAHRNPAKKILPFYEALNVVDAKDLRHQRFELGKMARFSKTFERLTPVSGEWMTDWANRW</sequence>
<dbReference type="Proteomes" id="UP000016933">
    <property type="component" value="Unassembled WGS sequence"/>
</dbReference>
<dbReference type="Pfam" id="PF23562">
    <property type="entry name" value="AMP-binding_C_3"/>
    <property type="match status" value="1"/>
</dbReference>
<dbReference type="InterPro" id="IPR013120">
    <property type="entry name" value="FAR_NAD-bd"/>
</dbReference>
<reference evidence="5 6" key="2">
    <citation type="journal article" date="2012" name="PLoS Pathog.">
        <title>Diverse lifestyles and strategies of plant pathogenesis encoded in the genomes of eighteen Dothideomycetes fungi.</title>
        <authorList>
            <person name="Ohm R.A."/>
            <person name="Feau N."/>
            <person name="Henrissat B."/>
            <person name="Schoch C.L."/>
            <person name="Horwitz B.A."/>
            <person name="Barry K.W."/>
            <person name="Condon B.J."/>
            <person name="Copeland A.C."/>
            <person name="Dhillon B."/>
            <person name="Glaser F."/>
            <person name="Hesse C.N."/>
            <person name="Kosti I."/>
            <person name="LaButti K."/>
            <person name="Lindquist E.A."/>
            <person name="Lucas S."/>
            <person name="Salamov A.A."/>
            <person name="Bradshaw R.E."/>
            <person name="Ciuffetti L."/>
            <person name="Hamelin R.C."/>
            <person name="Kema G.H.J."/>
            <person name="Lawrence C."/>
            <person name="Scott J.A."/>
            <person name="Spatafora J.W."/>
            <person name="Turgeon B.G."/>
            <person name="de Wit P.J.G.M."/>
            <person name="Zhong S."/>
            <person name="Goodwin S.B."/>
            <person name="Grigoriev I.V."/>
        </authorList>
    </citation>
    <scope>NUCLEOTIDE SEQUENCE [LARGE SCALE GENOMIC DNA]</scope>
    <source>
        <strain evidence="6">NZE10 / CBS 128990</strain>
    </source>
</reference>
<evidence type="ECO:0000256" key="1">
    <source>
        <dbReference type="ARBA" id="ARBA00022450"/>
    </source>
</evidence>
<dbReference type="Pfam" id="PF00550">
    <property type="entry name" value="PP-binding"/>
    <property type="match status" value="1"/>
</dbReference>
<dbReference type="InterPro" id="IPR051414">
    <property type="entry name" value="Adenylate-forming_Reductase"/>
</dbReference>
<evidence type="ECO:0000259" key="4">
    <source>
        <dbReference type="Pfam" id="PF07993"/>
    </source>
</evidence>
<dbReference type="EMBL" id="KB446545">
    <property type="protein sequence ID" value="EME39171.1"/>
    <property type="molecule type" value="Genomic_DNA"/>
</dbReference>
<dbReference type="eggNOG" id="KOG1178">
    <property type="taxonomic scope" value="Eukaryota"/>
</dbReference>
<dbReference type="SUPFAM" id="SSF51735">
    <property type="entry name" value="NAD(P)-binding Rossmann-fold domains"/>
    <property type="match status" value="1"/>
</dbReference>
<dbReference type="InterPro" id="IPR036736">
    <property type="entry name" value="ACP-like_sf"/>
</dbReference>
<dbReference type="Pfam" id="PF07993">
    <property type="entry name" value="NAD_binding_4"/>
    <property type="match status" value="1"/>
</dbReference>
<name>M2YJR1_DOTSN</name>
<dbReference type="HOGENOM" id="CLU_002220_0_0_1"/>